<dbReference type="Proteomes" id="UP000585836">
    <property type="component" value="Unassembled WGS sequence"/>
</dbReference>
<dbReference type="InterPro" id="IPR000305">
    <property type="entry name" value="GIY-YIG_endonuc"/>
</dbReference>
<dbReference type="AlphaFoldDB" id="A0A7W9UV60"/>
<accession>A0A7W9UV60</accession>
<keyword evidence="2" id="KW-0255">Endonuclease</keyword>
<dbReference type="Pfam" id="PF01541">
    <property type="entry name" value="GIY-YIG"/>
    <property type="match status" value="1"/>
</dbReference>
<protein>
    <submittedName>
        <fullName evidence="2">Putative GIY-YIG superfamily endonuclease</fullName>
    </submittedName>
</protein>
<reference evidence="2 3" key="1">
    <citation type="submission" date="2020-08" db="EMBL/GenBank/DDBJ databases">
        <title>Genomic Encyclopedia of Type Strains, Phase III (KMG-III): the genomes of soil and plant-associated and newly described type strains.</title>
        <authorList>
            <person name="Whitman W."/>
        </authorList>
    </citation>
    <scope>NUCLEOTIDE SEQUENCE [LARGE SCALE GENOMIC DNA]</scope>
    <source>
        <strain evidence="2 3">CECT 3313</strain>
    </source>
</reference>
<dbReference type="InterPro" id="IPR035901">
    <property type="entry name" value="GIY-YIG_endonuc_sf"/>
</dbReference>
<dbReference type="EMBL" id="JACHJK010000024">
    <property type="protein sequence ID" value="MBB5932343.1"/>
    <property type="molecule type" value="Genomic_DNA"/>
</dbReference>
<gene>
    <name evidence="2" type="ORF">FHS34_007853</name>
</gene>
<sequence length="105" mass="12447">MTRRPYKNMPDQGRTSLYRLLDAAGRLLYIGISCKPEKRYDSHRWHKPHAWRHDIASYTNEWFDTREEAEAAEITAIRSELPLYNRMHHPDCDDEPWSGYPKSAA</sequence>
<evidence type="ECO:0000313" key="2">
    <source>
        <dbReference type="EMBL" id="MBB5932343.1"/>
    </source>
</evidence>
<comment type="caution">
    <text evidence="2">The sequence shown here is derived from an EMBL/GenBank/DDBJ whole genome shotgun (WGS) entry which is preliminary data.</text>
</comment>
<keyword evidence="2" id="KW-0540">Nuclease</keyword>
<evidence type="ECO:0000313" key="3">
    <source>
        <dbReference type="Proteomes" id="UP000585836"/>
    </source>
</evidence>
<name>A0A7W9UV60_9ACTN</name>
<dbReference type="RefSeq" id="WP_184974560.1">
    <property type="nucleotide sequence ID" value="NZ_BAAAWF010000065.1"/>
</dbReference>
<keyword evidence="2" id="KW-0378">Hydrolase</keyword>
<dbReference type="PROSITE" id="PS50164">
    <property type="entry name" value="GIY_YIG"/>
    <property type="match status" value="1"/>
</dbReference>
<evidence type="ECO:0000259" key="1">
    <source>
        <dbReference type="PROSITE" id="PS50164"/>
    </source>
</evidence>
<organism evidence="2 3">
    <name type="scientific">Streptomyces echinatus</name>
    <dbReference type="NCBI Taxonomy" id="67293"/>
    <lineage>
        <taxon>Bacteria</taxon>
        <taxon>Bacillati</taxon>
        <taxon>Actinomycetota</taxon>
        <taxon>Actinomycetes</taxon>
        <taxon>Kitasatosporales</taxon>
        <taxon>Streptomycetaceae</taxon>
        <taxon>Streptomyces</taxon>
    </lineage>
</organism>
<feature type="domain" description="GIY-YIG" evidence="1">
    <location>
        <begin position="13"/>
        <end position="86"/>
    </location>
</feature>
<proteinExistence type="predicted"/>
<dbReference type="SUPFAM" id="SSF82771">
    <property type="entry name" value="GIY-YIG endonuclease"/>
    <property type="match status" value="1"/>
</dbReference>
<dbReference type="GO" id="GO:0004519">
    <property type="term" value="F:endonuclease activity"/>
    <property type="evidence" value="ECO:0007669"/>
    <property type="project" value="UniProtKB-KW"/>
</dbReference>
<keyword evidence="3" id="KW-1185">Reference proteome</keyword>